<proteinExistence type="predicted"/>
<reference evidence="2 3" key="1">
    <citation type="submission" date="2020-10" db="EMBL/GenBank/DDBJ databases">
        <title>Sequencing the genomes of 1000 actinobacteria strains.</title>
        <authorList>
            <person name="Klenk H.-P."/>
        </authorList>
    </citation>
    <scope>NUCLEOTIDE SEQUENCE [LARGE SCALE GENOMIC DNA]</scope>
    <source>
        <strain evidence="2 3">DSM 15474</strain>
    </source>
</reference>
<keyword evidence="1" id="KW-0812">Transmembrane</keyword>
<sequence>MSLSERVRRRVETLHAETGSSLVEFVMLAVLVLIPVIYFILGVAGVQAAAYASIGASDQAAKMYVGGSEDLAPGVRAARSQAAATAALQDFGIAPTQAQISMSCPKGSCDNDGDLVTFTVVVRVPVPLIPDMGSWQSTLVTVSSTSTQVQAG</sequence>
<keyword evidence="1" id="KW-1133">Transmembrane helix</keyword>
<evidence type="ECO:0000313" key="3">
    <source>
        <dbReference type="Proteomes" id="UP000636579"/>
    </source>
</evidence>
<comment type="caution">
    <text evidence="2">The sequence shown here is derived from an EMBL/GenBank/DDBJ whole genome shotgun (WGS) entry which is preliminary data.</text>
</comment>
<protein>
    <submittedName>
        <fullName evidence="2">Tfp pilus assembly protein PilV</fullName>
    </submittedName>
</protein>
<organism evidence="2 3">
    <name type="scientific">Nesterenkonia halotolerans</name>
    <dbReference type="NCBI Taxonomy" id="225325"/>
    <lineage>
        <taxon>Bacteria</taxon>
        <taxon>Bacillati</taxon>
        <taxon>Actinomycetota</taxon>
        <taxon>Actinomycetes</taxon>
        <taxon>Micrococcales</taxon>
        <taxon>Micrococcaceae</taxon>
        <taxon>Nesterenkonia</taxon>
    </lineage>
</organism>
<dbReference type="Proteomes" id="UP000636579">
    <property type="component" value="Unassembled WGS sequence"/>
</dbReference>
<evidence type="ECO:0000313" key="2">
    <source>
        <dbReference type="EMBL" id="MBE1514013.1"/>
    </source>
</evidence>
<dbReference type="EMBL" id="JADBEE010000001">
    <property type="protein sequence ID" value="MBE1514013.1"/>
    <property type="molecule type" value="Genomic_DNA"/>
</dbReference>
<keyword evidence="1" id="KW-0472">Membrane</keyword>
<evidence type="ECO:0000256" key="1">
    <source>
        <dbReference type="SAM" id="Phobius"/>
    </source>
</evidence>
<gene>
    <name evidence="2" type="ORF">H4W26_000768</name>
</gene>
<name>A0ABR9J4T7_9MICC</name>
<accession>A0ABR9J4T7</accession>
<keyword evidence="3" id="KW-1185">Reference proteome</keyword>
<feature type="transmembrane region" description="Helical" evidence="1">
    <location>
        <begin position="21"/>
        <end position="41"/>
    </location>
</feature>
<dbReference type="RefSeq" id="WP_192590818.1">
    <property type="nucleotide sequence ID" value="NZ_JADBEE010000001.1"/>
</dbReference>